<dbReference type="InterPro" id="IPR029492">
    <property type="entry name" value="DUF4435"/>
</dbReference>
<dbReference type="PANTHER" id="PTHR43581:SF2">
    <property type="entry name" value="EXCINUCLEASE ATPASE SUBUNIT"/>
    <property type="match status" value="1"/>
</dbReference>
<evidence type="ECO:0000313" key="3">
    <source>
        <dbReference type="EMBL" id="NEI32471.1"/>
    </source>
</evidence>
<dbReference type="Pfam" id="PF13304">
    <property type="entry name" value="AAA_21"/>
    <property type="match status" value="1"/>
</dbReference>
<dbReference type="InterPro" id="IPR003959">
    <property type="entry name" value="ATPase_AAA_core"/>
</dbReference>
<comment type="caution">
    <text evidence="3">The sequence shown here is derived from an EMBL/GenBank/DDBJ whole genome shotgun (WGS) entry which is preliminary data.</text>
</comment>
<dbReference type="InterPro" id="IPR027417">
    <property type="entry name" value="P-loop_NTPase"/>
</dbReference>
<organism evidence="3 4">
    <name type="scientific">Rhizobium leguminosarum</name>
    <dbReference type="NCBI Taxonomy" id="384"/>
    <lineage>
        <taxon>Bacteria</taxon>
        <taxon>Pseudomonadati</taxon>
        <taxon>Pseudomonadota</taxon>
        <taxon>Alphaproteobacteria</taxon>
        <taxon>Hyphomicrobiales</taxon>
        <taxon>Rhizobiaceae</taxon>
        <taxon>Rhizobium/Agrobacterium group</taxon>
        <taxon>Rhizobium</taxon>
    </lineage>
</organism>
<dbReference type="AlphaFoldDB" id="A0A6P0B014"/>
<dbReference type="RefSeq" id="WP_080646163.1">
    <property type="nucleotide sequence ID" value="NZ_WUEZ01000001.1"/>
</dbReference>
<protein>
    <submittedName>
        <fullName evidence="3">AAA family ATPase</fullName>
    </submittedName>
</protein>
<feature type="domain" description="DUF4435" evidence="2">
    <location>
        <begin position="292"/>
        <end position="413"/>
    </location>
</feature>
<dbReference type="EMBL" id="WUEZ01000001">
    <property type="protein sequence ID" value="NEI32471.1"/>
    <property type="molecule type" value="Genomic_DNA"/>
</dbReference>
<dbReference type="Proteomes" id="UP000471560">
    <property type="component" value="Unassembled WGS sequence"/>
</dbReference>
<reference evidence="3 4" key="1">
    <citation type="submission" date="2019-12" db="EMBL/GenBank/DDBJ databases">
        <title>Rhizobium genotypes associated with high levels of biological nitrogen fixation by grain legumes in a temperate-maritime cropping system.</title>
        <authorList>
            <person name="Maluk M."/>
            <person name="Francesc Ferrando Molina F."/>
            <person name="Lopez Del Egido L."/>
            <person name="Lafos M."/>
            <person name="Langarica-Fuentes A."/>
            <person name="Gebre Yohannes G."/>
            <person name="Young M.W."/>
            <person name="Martin P."/>
            <person name="Gantlett R."/>
            <person name="Kenicer G."/>
            <person name="Hawes C."/>
            <person name="Begg G.S."/>
            <person name="Quilliam R.S."/>
            <person name="Squire G.R."/>
            <person name="Poole P.S."/>
            <person name="Young P.W."/>
            <person name="Iannetta P.M."/>
            <person name="James E.K."/>
        </authorList>
    </citation>
    <scope>NUCLEOTIDE SEQUENCE [LARGE SCALE GENOMIC DNA]</scope>
    <source>
        <strain evidence="3 4">JHI1096</strain>
    </source>
</reference>
<accession>A0A6P0B014</accession>
<dbReference type="PANTHER" id="PTHR43581">
    <property type="entry name" value="ATP/GTP PHOSPHATASE"/>
    <property type="match status" value="1"/>
</dbReference>
<evidence type="ECO:0000259" key="2">
    <source>
        <dbReference type="Pfam" id="PF14491"/>
    </source>
</evidence>
<dbReference type="Gene3D" id="3.40.50.300">
    <property type="entry name" value="P-loop containing nucleotide triphosphate hydrolases"/>
    <property type="match status" value="1"/>
</dbReference>
<evidence type="ECO:0000313" key="4">
    <source>
        <dbReference type="Proteomes" id="UP000471560"/>
    </source>
</evidence>
<proteinExistence type="predicted"/>
<dbReference type="InterPro" id="IPR051396">
    <property type="entry name" value="Bact_Antivir_Def_Nuclease"/>
</dbReference>
<evidence type="ECO:0000259" key="1">
    <source>
        <dbReference type="Pfam" id="PF13304"/>
    </source>
</evidence>
<gene>
    <name evidence="3" type="ORF">GR204_00275</name>
</gene>
<feature type="domain" description="ATPase AAA-type core" evidence="1">
    <location>
        <begin position="157"/>
        <end position="227"/>
    </location>
</feature>
<name>A0A6P0B014_RHILE</name>
<dbReference type="Pfam" id="PF14491">
    <property type="entry name" value="DUF4435"/>
    <property type="match status" value="1"/>
</dbReference>
<sequence length="541" mass="60718">MSFGILTPTGECSIEPAPGRPIIFLGPNGTGKSRLGIHIDSLEETGASYRIGAQRSLELPDEVFSERYERAIGLLRRDSRRVQASPGSMEHNYDEVLVALFAERLRALELAHEKSKGRQNSIRPVTVIDRLQELWHELIPSQSLLFSEATVRAVRLDGDGESYEASAMSDGERLVLYILGQVLLIETDSLLIVDEPELHMNRALLVRLWDLVERARPDCSFLYVTHDIDFAASRRSAQLYAVLNYVPATYKEVLVRTRTRLEEDTPAMWTIEPLPSATELPRDLLVRMVGSRKPILFVEGKQGGLDETIYRAIYGDFTVIPSGSCGQVIQFVRSFRKQEELHWLYCAGLVDRDNRDPAADGALEEGIFTLPVQEVENLLLAPEIFFALAEELKFDKREATRRFDTLKSDVFEAAGRDADRVSLRYTSNVIWQSGKSVGAKAKNIKELSRVYAELTAKTDPSSIYSDFHSKYQGVLEQRDFEQLLLLYDNKNKLLDMLGKALDLQGRSALENLVSRLLVSPTASPLTGALVQRLPVIDAGMS</sequence>
<dbReference type="SUPFAM" id="SSF52540">
    <property type="entry name" value="P-loop containing nucleoside triphosphate hydrolases"/>
    <property type="match status" value="1"/>
</dbReference>